<sequence precursor="true">MKRKCNRMMLFLFLITAALLTACTDNNDGAIGDTDNTNDMNMANVSDHANNDNVNDPNIIPSETSDKTRTTNKKGTTYSGMGQNLYSSIGSSGIHEGGVSSFFESILESEGITGVKVFVVDDSVVLARDEEATTSHQYDNMQKDVLSGTDGLSSKGETKDVENNTSGNSGDNLEQAKQKMNTLFNGDVKILTATEPGAVDLIESIKSNIMDGAYQKASDQLLELLNKTE</sequence>
<organism evidence="3 4">
    <name type="scientific">Virgibacillus massiliensis</name>
    <dbReference type="NCBI Taxonomy" id="1462526"/>
    <lineage>
        <taxon>Bacteria</taxon>
        <taxon>Bacillati</taxon>
        <taxon>Bacillota</taxon>
        <taxon>Bacilli</taxon>
        <taxon>Bacillales</taxon>
        <taxon>Bacillaceae</taxon>
        <taxon>Virgibacillus</taxon>
    </lineage>
</organism>
<dbReference type="OrthoDB" id="2820739at2"/>
<evidence type="ECO:0000256" key="1">
    <source>
        <dbReference type="SAM" id="MobiDB-lite"/>
    </source>
</evidence>
<feature type="compositionally biased region" description="Polar residues" evidence="1">
    <location>
        <begin position="73"/>
        <end position="82"/>
    </location>
</feature>
<dbReference type="eggNOG" id="ENOG503362M">
    <property type="taxonomic scope" value="Bacteria"/>
</dbReference>
<dbReference type="STRING" id="1462526.BN990_01962"/>
<keyword evidence="2" id="KW-0732">Signal</keyword>
<feature type="chain" id="PRO_5038454796" description="Sporulation lipoprotein, YhcN/YlaJ family" evidence="2">
    <location>
        <begin position="23"/>
        <end position="229"/>
    </location>
</feature>
<feature type="compositionally biased region" description="Polar residues" evidence="1">
    <location>
        <begin position="163"/>
        <end position="172"/>
    </location>
</feature>
<proteinExistence type="predicted"/>
<dbReference type="AlphaFoldDB" id="A0A024QBS0"/>
<comment type="caution">
    <text evidence="3">The sequence shown here is derived from an EMBL/GenBank/DDBJ whole genome shotgun (WGS) entry which is preliminary data.</text>
</comment>
<gene>
    <name evidence="3" type="ORF">BN990_01962</name>
</gene>
<feature type="region of interest" description="Disordered" evidence="1">
    <location>
        <begin position="136"/>
        <end position="173"/>
    </location>
</feature>
<evidence type="ECO:0008006" key="5">
    <source>
        <dbReference type="Google" id="ProtNLM"/>
    </source>
</evidence>
<accession>A0A024QBS0</accession>
<feature type="region of interest" description="Disordered" evidence="1">
    <location>
        <begin position="41"/>
        <end position="82"/>
    </location>
</feature>
<evidence type="ECO:0000313" key="4">
    <source>
        <dbReference type="Proteomes" id="UP000028875"/>
    </source>
</evidence>
<protein>
    <recommendedName>
        <fullName evidence="5">Sporulation lipoprotein, YhcN/YlaJ family</fullName>
    </recommendedName>
</protein>
<reference evidence="4" key="2">
    <citation type="submission" date="2014-05" db="EMBL/GenBank/DDBJ databases">
        <title>Draft genome sequence of Virgibacillus massiliensis Vm-5.</title>
        <authorList>
            <person name="Khelaifia S."/>
            <person name="Croce O."/>
            <person name="Lagier J.C."/>
            <person name="Raoult D."/>
        </authorList>
    </citation>
    <scope>NUCLEOTIDE SEQUENCE [LARGE SCALE GENOMIC DNA]</scope>
    <source>
        <strain evidence="4">Vm-5</strain>
    </source>
</reference>
<feature type="compositionally biased region" description="Low complexity" evidence="1">
    <location>
        <begin position="51"/>
        <end position="61"/>
    </location>
</feature>
<dbReference type="EMBL" id="CCDP010000001">
    <property type="protein sequence ID" value="CDQ39650.1"/>
    <property type="molecule type" value="Genomic_DNA"/>
</dbReference>
<name>A0A024QBS0_9BACI</name>
<evidence type="ECO:0000313" key="3">
    <source>
        <dbReference type="EMBL" id="CDQ39650.1"/>
    </source>
</evidence>
<evidence type="ECO:0000256" key="2">
    <source>
        <dbReference type="SAM" id="SignalP"/>
    </source>
</evidence>
<dbReference type="RefSeq" id="WP_021291111.1">
    <property type="nucleotide sequence ID" value="NZ_BNER01000002.1"/>
</dbReference>
<reference evidence="3 4" key="1">
    <citation type="submission" date="2014-03" db="EMBL/GenBank/DDBJ databases">
        <authorList>
            <person name="Urmite Genomes U."/>
        </authorList>
    </citation>
    <scope>NUCLEOTIDE SEQUENCE [LARGE SCALE GENOMIC DNA]</scope>
    <source>
        <strain evidence="3 4">Vm-5</strain>
    </source>
</reference>
<keyword evidence="4" id="KW-1185">Reference proteome</keyword>
<dbReference type="PROSITE" id="PS51257">
    <property type="entry name" value="PROKAR_LIPOPROTEIN"/>
    <property type="match status" value="1"/>
</dbReference>
<feature type="signal peptide" evidence="2">
    <location>
        <begin position="1"/>
        <end position="22"/>
    </location>
</feature>
<dbReference type="Proteomes" id="UP000028875">
    <property type="component" value="Unassembled WGS sequence"/>
</dbReference>